<feature type="domain" description="N-acetylmuramoyl-L-alanine amidase" evidence="5">
    <location>
        <begin position="26"/>
        <end position="144"/>
    </location>
</feature>
<dbReference type="OrthoDB" id="4966150at2"/>
<dbReference type="InterPro" id="IPR002502">
    <property type="entry name" value="Amidase_domain"/>
</dbReference>
<dbReference type="EMBL" id="SPQC01000025">
    <property type="protein sequence ID" value="TFU21900.1"/>
    <property type="molecule type" value="Genomic_DNA"/>
</dbReference>
<dbReference type="Gene3D" id="3.40.80.10">
    <property type="entry name" value="Peptidoglycan recognition protein-like"/>
    <property type="match status" value="1"/>
</dbReference>
<evidence type="ECO:0000313" key="7">
    <source>
        <dbReference type="Proteomes" id="UP000297951"/>
    </source>
</evidence>
<organism evidence="6 7">
    <name type="scientific">Rothia nasimurium</name>
    <dbReference type="NCBI Taxonomy" id="85336"/>
    <lineage>
        <taxon>Bacteria</taxon>
        <taxon>Bacillati</taxon>
        <taxon>Actinomycetota</taxon>
        <taxon>Actinomycetes</taxon>
        <taxon>Micrococcales</taxon>
        <taxon>Micrococcaceae</taxon>
        <taxon>Rothia</taxon>
    </lineage>
</organism>
<dbReference type="Proteomes" id="UP000297951">
    <property type="component" value="Unassembled WGS sequence"/>
</dbReference>
<dbReference type="EC" id="3.5.1.28" evidence="2"/>
<dbReference type="GO" id="GO:0008745">
    <property type="term" value="F:N-acetylmuramoyl-L-alanine amidase activity"/>
    <property type="evidence" value="ECO:0007669"/>
    <property type="project" value="UniProtKB-EC"/>
</dbReference>
<dbReference type="InterPro" id="IPR051206">
    <property type="entry name" value="NAMLAA_amidase_2"/>
</dbReference>
<sequence length="199" mass="21513">MTTLKTGTIIDETTWNSPNFTPAASVPAVFGRPRTTSRITIHHWGSDGQSFNGVADYLCRKGGTSSAHFVVEAGRVACLVEPKHAAWHSGSAEGNATSIGIECRPEMSEGDITEVVALIEWLEDMYGPQEIWVHREWSATACPGRYANMRDEIVNRVNLLQGTSGEAHAPAPATVDRVAAIRAELAEIRESANAIEGQL</sequence>
<dbReference type="SMART" id="SM00644">
    <property type="entry name" value="Ami_2"/>
    <property type="match status" value="1"/>
</dbReference>
<dbReference type="GO" id="GO:0009254">
    <property type="term" value="P:peptidoglycan turnover"/>
    <property type="evidence" value="ECO:0007669"/>
    <property type="project" value="TreeGrafter"/>
</dbReference>
<name>A0A4Y9F467_9MICC</name>
<evidence type="ECO:0000256" key="1">
    <source>
        <dbReference type="ARBA" id="ARBA00001561"/>
    </source>
</evidence>
<dbReference type="PANTHER" id="PTHR30417:SF1">
    <property type="entry name" value="N-ACETYLMURAMOYL-L-ALANINE AMIDASE AMID"/>
    <property type="match status" value="1"/>
</dbReference>
<evidence type="ECO:0000256" key="3">
    <source>
        <dbReference type="ARBA" id="ARBA00022801"/>
    </source>
</evidence>
<keyword evidence="4" id="KW-0961">Cell wall biogenesis/degradation</keyword>
<evidence type="ECO:0000256" key="2">
    <source>
        <dbReference type="ARBA" id="ARBA00011901"/>
    </source>
</evidence>
<dbReference type="SUPFAM" id="SSF55846">
    <property type="entry name" value="N-acetylmuramoyl-L-alanine amidase-like"/>
    <property type="match status" value="1"/>
</dbReference>
<comment type="caution">
    <text evidence="6">The sequence shown here is derived from an EMBL/GenBank/DDBJ whole genome shotgun (WGS) entry which is preliminary data.</text>
</comment>
<accession>A0A4Y9F467</accession>
<evidence type="ECO:0000313" key="6">
    <source>
        <dbReference type="EMBL" id="TFU21900.1"/>
    </source>
</evidence>
<gene>
    <name evidence="6" type="ORF">E4U03_07775</name>
</gene>
<dbReference type="GO" id="GO:0009253">
    <property type="term" value="P:peptidoglycan catabolic process"/>
    <property type="evidence" value="ECO:0007669"/>
    <property type="project" value="InterPro"/>
</dbReference>
<reference evidence="6 7" key="1">
    <citation type="submission" date="2019-03" db="EMBL/GenBank/DDBJ databases">
        <title>Diversity of the mouse oral microbiome.</title>
        <authorList>
            <person name="Joseph S."/>
            <person name="Aduse-Opoku J."/>
            <person name="Curtis M."/>
            <person name="Wade W."/>
            <person name="Hashim A."/>
        </authorList>
    </citation>
    <scope>NUCLEOTIDE SEQUENCE [LARGE SCALE GENOMIC DNA]</scope>
    <source>
        <strain evidence="7">irhom_31</strain>
    </source>
</reference>
<dbReference type="InterPro" id="IPR036505">
    <property type="entry name" value="Amidase/PGRP_sf"/>
</dbReference>
<proteinExistence type="predicted"/>
<evidence type="ECO:0000256" key="4">
    <source>
        <dbReference type="ARBA" id="ARBA00023316"/>
    </source>
</evidence>
<protein>
    <recommendedName>
        <fullName evidence="2">N-acetylmuramoyl-L-alanine amidase</fullName>
        <ecNumber evidence="2">3.5.1.28</ecNumber>
    </recommendedName>
</protein>
<dbReference type="CDD" id="cd06583">
    <property type="entry name" value="PGRP"/>
    <property type="match status" value="1"/>
</dbReference>
<dbReference type="Pfam" id="PF01510">
    <property type="entry name" value="Amidase_2"/>
    <property type="match status" value="1"/>
</dbReference>
<evidence type="ECO:0000259" key="5">
    <source>
        <dbReference type="SMART" id="SM00644"/>
    </source>
</evidence>
<comment type="catalytic activity">
    <reaction evidence="1">
        <text>Hydrolyzes the link between N-acetylmuramoyl residues and L-amino acid residues in certain cell-wall glycopeptides.</text>
        <dbReference type="EC" id="3.5.1.28"/>
    </reaction>
</comment>
<keyword evidence="3" id="KW-0378">Hydrolase</keyword>
<dbReference type="GO" id="GO:0071555">
    <property type="term" value="P:cell wall organization"/>
    <property type="evidence" value="ECO:0007669"/>
    <property type="project" value="UniProtKB-KW"/>
</dbReference>
<dbReference type="AlphaFoldDB" id="A0A4Y9F467"/>
<dbReference type="RefSeq" id="WP_135012988.1">
    <property type="nucleotide sequence ID" value="NZ_JADGLK010000025.1"/>
</dbReference>
<dbReference type="PANTHER" id="PTHR30417">
    <property type="entry name" value="N-ACETYLMURAMOYL-L-ALANINE AMIDASE AMID"/>
    <property type="match status" value="1"/>
</dbReference>